<gene>
    <name evidence="10" type="ORF">SAMN06269185_0706</name>
</gene>
<dbReference type="Pfam" id="PF02687">
    <property type="entry name" value="FtsX"/>
    <property type="match status" value="1"/>
</dbReference>
<evidence type="ECO:0000256" key="4">
    <source>
        <dbReference type="ARBA" id="ARBA00022692"/>
    </source>
</evidence>
<keyword evidence="3" id="KW-1003">Cell membrane</keyword>
<name>A0A285NB22_NATPI</name>
<evidence type="ECO:0000256" key="7">
    <source>
        <dbReference type="SAM" id="Phobius"/>
    </source>
</evidence>
<feature type="transmembrane region" description="Helical" evidence="7">
    <location>
        <begin position="323"/>
        <end position="351"/>
    </location>
</feature>
<reference evidence="10 11" key="1">
    <citation type="submission" date="2017-09" db="EMBL/GenBank/DDBJ databases">
        <authorList>
            <person name="Ehlers B."/>
            <person name="Leendertz F.H."/>
        </authorList>
    </citation>
    <scope>NUCLEOTIDE SEQUENCE [LARGE SCALE GENOMIC DNA]</scope>
    <source>
        <strain evidence="10 11">DSM 27208</strain>
    </source>
</reference>
<protein>
    <submittedName>
        <fullName evidence="10">Putative ABC transport system permease protein</fullName>
    </submittedName>
</protein>
<keyword evidence="5 7" id="KW-1133">Transmembrane helix</keyword>
<keyword evidence="11" id="KW-1185">Reference proteome</keyword>
<sequence length="408" mass="42008">MRLLASLVRLRAVAGLALAQLRRAPGRTVLTIGAVALAVLSVTLLASLGVGVVEIGERGLDQADRDIWVSNEPVDPAASGTGNSIVDAHAVAASLQAREDIRTASPVAMHGLFVGTNRSDLRRVPAVGVQRTHAGFDFERGGGFALNRSDYADASAGEPARAEIVLDPRTAEALGVGVGDTVRVGGSRATTQPFTVVGIASHYSQYLSAPAATVPVVDLQTLTGTFGTDRATFVMADTTAGASPAAVRDAVADEYPAYDVRTGDQQVEKLLRERPLVLASGATLIGFAVLGGAVLTINLFALVAYQQRDELAALRAIGLSRGVLAGTIGTQGIVIGVLGGIVGVAATRPIAAGLNRLARRVVGFETLLRPSVEIYAAGIALAVGLGAVVALLTGWQAGRYARVEQLLT</sequence>
<evidence type="ECO:0000256" key="2">
    <source>
        <dbReference type="ARBA" id="ARBA00022448"/>
    </source>
</evidence>
<dbReference type="InterPro" id="IPR051125">
    <property type="entry name" value="ABC-4/HrtB_transporter"/>
</dbReference>
<accession>A0A285NB22</accession>
<dbReference type="PANTHER" id="PTHR43738:SF1">
    <property type="entry name" value="HEMIN TRANSPORT SYSTEM PERMEASE PROTEIN HRTB-RELATED"/>
    <property type="match status" value="1"/>
</dbReference>
<feature type="transmembrane region" description="Helical" evidence="7">
    <location>
        <begin position="372"/>
        <end position="395"/>
    </location>
</feature>
<dbReference type="AlphaFoldDB" id="A0A285NB22"/>
<dbReference type="GO" id="GO:0005886">
    <property type="term" value="C:plasma membrane"/>
    <property type="evidence" value="ECO:0007669"/>
    <property type="project" value="UniProtKB-SubCell"/>
</dbReference>
<evidence type="ECO:0000256" key="5">
    <source>
        <dbReference type="ARBA" id="ARBA00022989"/>
    </source>
</evidence>
<evidence type="ECO:0000256" key="1">
    <source>
        <dbReference type="ARBA" id="ARBA00004651"/>
    </source>
</evidence>
<organism evidence="10 11">
    <name type="scientific">Natronoarchaeum philippinense</name>
    <dbReference type="NCBI Taxonomy" id="558529"/>
    <lineage>
        <taxon>Archaea</taxon>
        <taxon>Methanobacteriati</taxon>
        <taxon>Methanobacteriota</taxon>
        <taxon>Stenosarchaea group</taxon>
        <taxon>Halobacteria</taxon>
        <taxon>Halobacteriales</taxon>
        <taxon>Natronoarchaeaceae</taxon>
    </lineage>
</organism>
<evidence type="ECO:0000313" key="10">
    <source>
        <dbReference type="EMBL" id="SNZ04871.1"/>
    </source>
</evidence>
<proteinExistence type="predicted"/>
<dbReference type="InterPro" id="IPR003838">
    <property type="entry name" value="ABC3_permease_C"/>
</dbReference>
<feature type="transmembrane region" description="Helical" evidence="7">
    <location>
        <begin position="29"/>
        <end position="53"/>
    </location>
</feature>
<comment type="subcellular location">
    <subcellularLocation>
        <location evidence="1">Cell membrane</location>
        <topology evidence="1">Multi-pass membrane protein</topology>
    </subcellularLocation>
</comment>
<dbReference type="InterPro" id="IPR025857">
    <property type="entry name" value="MacB_PCD"/>
</dbReference>
<dbReference type="RefSeq" id="WP_097007702.1">
    <property type="nucleotide sequence ID" value="NZ_OBEJ01000001.1"/>
</dbReference>
<keyword evidence="6 7" id="KW-0472">Membrane</keyword>
<evidence type="ECO:0000256" key="3">
    <source>
        <dbReference type="ARBA" id="ARBA00022475"/>
    </source>
</evidence>
<dbReference type="PANTHER" id="PTHR43738">
    <property type="entry name" value="ABC TRANSPORTER, MEMBRANE PROTEIN"/>
    <property type="match status" value="1"/>
</dbReference>
<evidence type="ECO:0000259" key="9">
    <source>
        <dbReference type="Pfam" id="PF12704"/>
    </source>
</evidence>
<dbReference type="OrthoDB" id="163559at2157"/>
<dbReference type="Pfam" id="PF12704">
    <property type="entry name" value="MacB_PCD"/>
    <property type="match status" value="1"/>
</dbReference>
<evidence type="ECO:0000256" key="6">
    <source>
        <dbReference type="ARBA" id="ARBA00023136"/>
    </source>
</evidence>
<feature type="domain" description="MacB-like periplasmic core" evidence="9">
    <location>
        <begin position="28"/>
        <end position="252"/>
    </location>
</feature>
<evidence type="ECO:0000259" key="8">
    <source>
        <dbReference type="Pfam" id="PF02687"/>
    </source>
</evidence>
<keyword evidence="4 7" id="KW-0812">Transmembrane</keyword>
<feature type="domain" description="ABC3 transporter permease C-terminal" evidence="8">
    <location>
        <begin position="284"/>
        <end position="401"/>
    </location>
</feature>
<keyword evidence="2" id="KW-0813">Transport</keyword>
<dbReference type="EMBL" id="OBEJ01000001">
    <property type="protein sequence ID" value="SNZ04871.1"/>
    <property type="molecule type" value="Genomic_DNA"/>
</dbReference>
<evidence type="ECO:0000313" key="11">
    <source>
        <dbReference type="Proteomes" id="UP000219453"/>
    </source>
</evidence>
<dbReference type="Proteomes" id="UP000219453">
    <property type="component" value="Unassembled WGS sequence"/>
</dbReference>
<feature type="transmembrane region" description="Helical" evidence="7">
    <location>
        <begin position="276"/>
        <end position="303"/>
    </location>
</feature>